<reference evidence="2 3" key="1">
    <citation type="submission" date="2018-05" db="EMBL/GenBank/DDBJ databases">
        <title>Genome sequencing of Flavobacterium sp. HYN0049.</title>
        <authorList>
            <person name="Yi H."/>
            <person name="Baek C."/>
        </authorList>
    </citation>
    <scope>NUCLEOTIDE SEQUENCE [LARGE SCALE GENOMIC DNA]</scope>
    <source>
        <strain evidence="2 3">HYN0049</strain>
    </source>
</reference>
<keyword evidence="1" id="KW-0472">Membrane</keyword>
<dbReference type="EMBL" id="CP029187">
    <property type="protein sequence ID" value="AWI25296.1"/>
    <property type="molecule type" value="Genomic_DNA"/>
</dbReference>
<dbReference type="RefSeq" id="WP_108903090.1">
    <property type="nucleotide sequence ID" value="NZ_CP029187.1"/>
</dbReference>
<keyword evidence="3" id="KW-1185">Reference proteome</keyword>
<dbReference type="KEGG" id="fpal:HYN49_04940"/>
<organism evidence="2 3">
    <name type="scientific">Flavobacterium pallidum</name>
    <dbReference type="NCBI Taxonomy" id="2172098"/>
    <lineage>
        <taxon>Bacteria</taxon>
        <taxon>Pseudomonadati</taxon>
        <taxon>Bacteroidota</taxon>
        <taxon>Flavobacteriia</taxon>
        <taxon>Flavobacteriales</taxon>
        <taxon>Flavobacteriaceae</taxon>
        <taxon>Flavobacterium</taxon>
    </lineage>
</organism>
<evidence type="ECO:0000313" key="2">
    <source>
        <dbReference type="EMBL" id="AWI25296.1"/>
    </source>
</evidence>
<evidence type="ECO:0000313" key="3">
    <source>
        <dbReference type="Proteomes" id="UP000244937"/>
    </source>
</evidence>
<protein>
    <recommendedName>
        <fullName evidence="4">General secretion pathway protein</fullName>
    </recommendedName>
</protein>
<evidence type="ECO:0008006" key="4">
    <source>
        <dbReference type="Google" id="ProtNLM"/>
    </source>
</evidence>
<sequence>MSRSRLERILIGNKFVGMELFSQNGSDAFTTVWIENKAEELNITNAEQGNNLEDLSIQLAGDLPISLVINDSQIIHKEINDAEQNGQRLFYKAFPNAKIEDFHYEIWRLHSKAIVAICRKEHIDNVLGRCAALKLNIVSVSLGICVLSQLEEFIADKEISVRNQSINLDNDGKIMETRESSAQSFDINGLQIQSGHLPAFAAVLGFYVNNRKNSGSTHDYNALLTENYQQNRFFKKASRFMALFLLVLLSINFVVFNYYYTKAEETSSEINANGNNLKKVNLIKERIRDKELRLSNVRNFSNSKSSYYINEIVKIIPPALLLDELTYGPLEKSIRPGEDVTVQSNTILVSGKLTDGASFTSWIEKISGYKWVKSTTILSYGKNETGESVFKIKINII</sequence>
<keyword evidence="1" id="KW-0812">Transmembrane</keyword>
<dbReference type="OrthoDB" id="1186626at2"/>
<dbReference type="AlphaFoldDB" id="A0A2S1SFV5"/>
<keyword evidence="1" id="KW-1133">Transmembrane helix</keyword>
<proteinExistence type="predicted"/>
<name>A0A2S1SFV5_9FLAO</name>
<evidence type="ECO:0000256" key="1">
    <source>
        <dbReference type="SAM" id="Phobius"/>
    </source>
</evidence>
<gene>
    <name evidence="2" type="ORF">HYN49_04940</name>
</gene>
<feature type="transmembrane region" description="Helical" evidence="1">
    <location>
        <begin position="240"/>
        <end position="260"/>
    </location>
</feature>
<dbReference type="Proteomes" id="UP000244937">
    <property type="component" value="Chromosome"/>
</dbReference>
<accession>A0A2S1SFV5</accession>